<organism evidence="1 2">
    <name type="scientific">Winogradskyella luteola</name>
    <dbReference type="NCBI Taxonomy" id="2828330"/>
    <lineage>
        <taxon>Bacteria</taxon>
        <taxon>Pseudomonadati</taxon>
        <taxon>Bacteroidota</taxon>
        <taxon>Flavobacteriia</taxon>
        <taxon>Flavobacteriales</taxon>
        <taxon>Flavobacteriaceae</taxon>
        <taxon>Winogradskyella</taxon>
    </lineage>
</organism>
<comment type="caution">
    <text evidence="1">The sequence shown here is derived from an EMBL/GenBank/DDBJ whole genome shotgun (WGS) entry which is preliminary data.</text>
</comment>
<sequence length="118" mass="13260">MNKQNKIVAFVKTELEKFGLKLAPKQSGREGVDFLIGTNEIFLQSLDLDTIDRSAKIVKKDLGELRDNLFLILVLTIEEESRMIYIIPSKDLSQSDSDIFISNNVSLIPSLFGKTIGE</sequence>
<proteinExistence type="predicted"/>
<evidence type="ECO:0000313" key="1">
    <source>
        <dbReference type="EMBL" id="MBV7268112.1"/>
    </source>
</evidence>
<evidence type="ECO:0000313" key="2">
    <source>
        <dbReference type="Proteomes" id="UP001138894"/>
    </source>
</evidence>
<accession>A0A9X1F663</accession>
<name>A0A9X1F663_9FLAO</name>
<reference evidence="1" key="1">
    <citation type="submission" date="2021-04" db="EMBL/GenBank/DDBJ databases">
        <authorList>
            <person name="Pira H."/>
            <person name="Risdian C."/>
            <person name="Wink J."/>
        </authorList>
    </citation>
    <scope>NUCLEOTIDE SEQUENCE</scope>
    <source>
        <strain evidence="1">WHY3</strain>
    </source>
</reference>
<dbReference type="RefSeq" id="WP_218544660.1">
    <property type="nucleotide sequence ID" value="NZ_JAGSPD010000002.1"/>
</dbReference>
<dbReference type="Proteomes" id="UP001138894">
    <property type="component" value="Unassembled WGS sequence"/>
</dbReference>
<keyword evidence="2" id="KW-1185">Reference proteome</keyword>
<dbReference type="AlphaFoldDB" id="A0A9X1F663"/>
<dbReference type="EMBL" id="JAGSPD010000002">
    <property type="protein sequence ID" value="MBV7268112.1"/>
    <property type="molecule type" value="Genomic_DNA"/>
</dbReference>
<gene>
    <name evidence="1" type="ORF">KCG49_02775</name>
</gene>
<protein>
    <submittedName>
        <fullName evidence="1">Uncharacterized protein</fullName>
    </submittedName>
</protein>